<dbReference type="Proteomes" id="UP000005561">
    <property type="component" value="Unassembled WGS sequence"/>
</dbReference>
<organism evidence="1 2">
    <name type="scientific">Marvinbryantia formatexigens DSM 14469</name>
    <dbReference type="NCBI Taxonomy" id="478749"/>
    <lineage>
        <taxon>Bacteria</taxon>
        <taxon>Bacillati</taxon>
        <taxon>Bacillota</taxon>
        <taxon>Clostridia</taxon>
        <taxon>Lachnospirales</taxon>
        <taxon>Lachnospiraceae</taxon>
        <taxon>Marvinbryantia</taxon>
    </lineage>
</organism>
<name>C6LIS1_9FIRM</name>
<reference evidence="1" key="1">
    <citation type="submission" date="2009-07" db="EMBL/GenBank/DDBJ databases">
        <authorList>
            <person name="Weinstock G."/>
            <person name="Sodergren E."/>
            <person name="Clifton S."/>
            <person name="Fulton L."/>
            <person name="Fulton B."/>
            <person name="Courtney L."/>
            <person name="Fronick C."/>
            <person name="Harrison M."/>
            <person name="Strong C."/>
            <person name="Farmer C."/>
            <person name="Delahaunty K."/>
            <person name="Markovic C."/>
            <person name="Hall O."/>
            <person name="Minx P."/>
            <person name="Tomlinson C."/>
            <person name="Mitreva M."/>
            <person name="Nelson J."/>
            <person name="Hou S."/>
            <person name="Wollam A."/>
            <person name="Pepin K.H."/>
            <person name="Johnson M."/>
            <person name="Bhonagiri V."/>
            <person name="Nash W.E."/>
            <person name="Warren W."/>
            <person name="Chinwalla A."/>
            <person name="Mardis E.R."/>
            <person name="Wilson R.K."/>
        </authorList>
    </citation>
    <scope>NUCLEOTIDE SEQUENCE [LARGE SCALE GENOMIC DNA]</scope>
    <source>
        <strain evidence="1">DSM 14469</strain>
    </source>
</reference>
<evidence type="ECO:0000313" key="2">
    <source>
        <dbReference type="Proteomes" id="UP000005561"/>
    </source>
</evidence>
<accession>C6LIS1</accession>
<keyword evidence="2" id="KW-1185">Reference proteome</keyword>
<sequence>MTNTVKDVLNQVKGMSQNIVRTAIPILLYGTYTYLTQNNRRHEDRAIAFKQSDISADTSYGRAASAICSSDMDSYYENNALRALKRDESDAYYEAVIAIANSQMSSYYKADAISNL</sequence>
<dbReference type="EMBL" id="ACCL02000018">
    <property type="protein sequence ID" value="EET59460.1"/>
    <property type="molecule type" value="Genomic_DNA"/>
</dbReference>
<dbReference type="STRING" id="168384.SAMN05660368_02985"/>
<comment type="caution">
    <text evidence="1">The sequence shown here is derived from an EMBL/GenBank/DDBJ whole genome shotgun (WGS) entry which is preliminary data.</text>
</comment>
<proteinExistence type="predicted"/>
<evidence type="ECO:0000313" key="1">
    <source>
        <dbReference type="EMBL" id="EET59460.1"/>
    </source>
</evidence>
<gene>
    <name evidence="1" type="ORF">BRYFOR_08551</name>
</gene>
<protein>
    <submittedName>
        <fullName evidence="1">Uncharacterized protein</fullName>
    </submittedName>
</protein>
<dbReference type="RefSeq" id="WP_006863320.1">
    <property type="nucleotide sequence ID" value="NZ_ACCL02000018.1"/>
</dbReference>
<dbReference type="AlphaFoldDB" id="C6LIS1"/>